<dbReference type="Proteomes" id="UP000198415">
    <property type="component" value="Unassembled WGS sequence"/>
</dbReference>
<dbReference type="GO" id="GO:0004519">
    <property type="term" value="F:endonuclease activity"/>
    <property type="evidence" value="ECO:0007669"/>
    <property type="project" value="UniProtKB-KW"/>
</dbReference>
<evidence type="ECO:0000313" key="1">
    <source>
        <dbReference type="EMBL" id="SNR89650.1"/>
    </source>
</evidence>
<sequence length="65" mass="7582">MALYAAARIEWYLLVEPEKDTITLRLFRLAKDHYTEHAVAAHGERLVATEPFPFEIDADALLRRR</sequence>
<keyword evidence="2" id="KW-1185">Reference proteome</keyword>
<keyword evidence="1" id="KW-0540">Nuclease</keyword>
<name>A0A239A262_9ACTN</name>
<protein>
    <submittedName>
        <fullName evidence="1">Putative restriction endonuclease</fullName>
    </submittedName>
</protein>
<evidence type="ECO:0000313" key="2">
    <source>
        <dbReference type="Proteomes" id="UP000198415"/>
    </source>
</evidence>
<gene>
    <name evidence="1" type="ORF">SAMN06264365_10714</name>
</gene>
<dbReference type="EMBL" id="FZNR01000007">
    <property type="protein sequence ID" value="SNR89650.1"/>
    <property type="molecule type" value="Genomic_DNA"/>
</dbReference>
<keyword evidence="1" id="KW-0255">Endonuclease</keyword>
<proteinExistence type="predicted"/>
<keyword evidence="1" id="KW-0378">Hydrolase</keyword>
<dbReference type="AlphaFoldDB" id="A0A239A262"/>
<reference evidence="1 2" key="1">
    <citation type="submission" date="2017-06" db="EMBL/GenBank/DDBJ databases">
        <authorList>
            <person name="Kim H.J."/>
            <person name="Triplett B.A."/>
        </authorList>
    </citation>
    <scope>NUCLEOTIDE SEQUENCE [LARGE SCALE GENOMIC DNA]</scope>
    <source>
        <strain evidence="1 2">DSM 43151</strain>
    </source>
</reference>
<organism evidence="1 2">
    <name type="scientific">Actinoplanes regularis</name>
    <dbReference type="NCBI Taxonomy" id="52697"/>
    <lineage>
        <taxon>Bacteria</taxon>
        <taxon>Bacillati</taxon>
        <taxon>Actinomycetota</taxon>
        <taxon>Actinomycetes</taxon>
        <taxon>Micromonosporales</taxon>
        <taxon>Micromonosporaceae</taxon>
        <taxon>Actinoplanes</taxon>
    </lineage>
</organism>
<accession>A0A239A262</accession>